<dbReference type="Gene3D" id="3.40.50.1000">
    <property type="entry name" value="HAD superfamily/HAD-like"/>
    <property type="match status" value="1"/>
</dbReference>
<protein>
    <recommendedName>
        <fullName evidence="4">phosphoglycolate phosphatase</fullName>
        <ecNumber evidence="4">3.1.3.18</ecNumber>
    </recommendedName>
</protein>
<dbReference type="InterPro" id="IPR050155">
    <property type="entry name" value="HAD-like_hydrolase_sf"/>
</dbReference>
<dbReference type="Gene3D" id="1.10.150.240">
    <property type="entry name" value="Putative phosphatase, domain 2"/>
    <property type="match status" value="1"/>
</dbReference>
<comment type="pathway">
    <text evidence="2">Organic acid metabolism; glycolate biosynthesis; glycolate from 2-phosphoglycolate: step 1/1.</text>
</comment>
<dbReference type="InterPro" id="IPR036412">
    <property type="entry name" value="HAD-like_sf"/>
</dbReference>
<reference evidence="5" key="1">
    <citation type="journal article" date="2020" name="mSystems">
        <title>Genome- and Community-Level Interaction Insights into Carbon Utilization and Element Cycling Functions of Hydrothermarchaeota in Hydrothermal Sediment.</title>
        <authorList>
            <person name="Zhou Z."/>
            <person name="Liu Y."/>
            <person name="Xu W."/>
            <person name="Pan J."/>
            <person name="Luo Z.H."/>
            <person name="Li M."/>
        </authorList>
    </citation>
    <scope>NUCLEOTIDE SEQUENCE [LARGE SCALE GENOMIC DNA]</scope>
    <source>
        <strain evidence="5">HyVt-507</strain>
    </source>
</reference>
<dbReference type="PANTHER" id="PTHR43434">
    <property type="entry name" value="PHOSPHOGLYCOLATE PHOSPHATASE"/>
    <property type="match status" value="1"/>
</dbReference>
<evidence type="ECO:0000313" key="5">
    <source>
        <dbReference type="EMBL" id="HFB54235.1"/>
    </source>
</evidence>
<dbReference type="SFLD" id="SFLDG01129">
    <property type="entry name" value="C1.5:_HAD__Beta-PGM__Phosphata"/>
    <property type="match status" value="1"/>
</dbReference>
<dbReference type="GO" id="GO:0008967">
    <property type="term" value="F:phosphoglycolate phosphatase activity"/>
    <property type="evidence" value="ECO:0007669"/>
    <property type="project" value="UniProtKB-EC"/>
</dbReference>
<dbReference type="InterPro" id="IPR023198">
    <property type="entry name" value="PGP-like_dom2"/>
</dbReference>
<dbReference type="Proteomes" id="UP000886390">
    <property type="component" value="Unassembled WGS sequence"/>
</dbReference>
<dbReference type="SUPFAM" id="SSF56784">
    <property type="entry name" value="HAD-like"/>
    <property type="match status" value="1"/>
</dbReference>
<dbReference type="GO" id="GO:0005829">
    <property type="term" value="C:cytosol"/>
    <property type="evidence" value="ECO:0007669"/>
    <property type="project" value="TreeGrafter"/>
</dbReference>
<dbReference type="InterPro" id="IPR041492">
    <property type="entry name" value="HAD_2"/>
</dbReference>
<comment type="catalytic activity">
    <reaction evidence="1">
        <text>2-phosphoglycolate + H2O = glycolate + phosphate</text>
        <dbReference type="Rhea" id="RHEA:14369"/>
        <dbReference type="ChEBI" id="CHEBI:15377"/>
        <dbReference type="ChEBI" id="CHEBI:29805"/>
        <dbReference type="ChEBI" id="CHEBI:43474"/>
        <dbReference type="ChEBI" id="CHEBI:58033"/>
        <dbReference type="EC" id="3.1.3.18"/>
    </reaction>
</comment>
<name>A0A7C3GCB7_9BACT</name>
<comment type="similarity">
    <text evidence="3">Belongs to the HAD-like hydrolase superfamily. CbbY/CbbZ/Gph/YieH family.</text>
</comment>
<dbReference type="PANTHER" id="PTHR43434:SF1">
    <property type="entry name" value="PHOSPHOGLYCOLATE PHOSPHATASE"/>
    <property type="match status" value="1"/>
</dbReference>
<dbReference type="SFLD" id="SFLDG01135">
    <property type="entry name" value="C1.5.6:_HAD__Beta-PGM__Phospha"/>
    <property type="match status" value="1"/>
</dbReference>
<evidence type="ECO:0000256" key="3">
    <source>
        <dbReference type="ARBA" id="ARBA00006171"/>
    </source>
</evidence>
<dbReference type="EC" id="3.1.3.18" evidence="4"/>
<gene>
    <name evidence="5" type="ORF">ENJ67_05815</name>
</gene>
<sequence>MQKIVIFDMDGTLIDSKKDITISVNHVRRVNHNLPPLSEEFIVDAINRHQRNLAKLFYETEVYERRDKKLFEKHYKEQCIEHPYLYEGVKELLQTLKEQGVKMSVATNAPTLFAQTMLEHLEVAKLFDLIVGADRVKASKPNPDMLHFILDFYDFDATEDKAWMIGDNSKDIESAKNAAIEAIFAAWGFSAHGTHDTVVKHPKEILDIVL</sequence>
<dbReference type="AlphaFoldDB" id="A0A7C3GCB7"/>
<dbReference type="NCBIfam" id="TIGR01549">
    <property type="entry name" value="HAD-SF-IA-v1"/>
    <property type="match status" value="1"/>
</dbReference>
<accession>A0A7C3GCB7</accession>
<evidence type="ECO:0000256" key="1">
    <source>
        <dbReference type="ARBA" id="ARBA00000830"/>
    </source>
</evidence>
<dbReference type="EMBL" id="DRNH01000315">
    <property type="protein sequence ID" value="HFB54235.1"/>
    <property type="molecule type" value="Genomic_DNA"/>
</dbReference>
<evidence type="ECO:0000256" key="4">
    <source>
        <dbReference type="ARBA" id="ARBA00013078"/>
    </source>
</evidence>
<dbReference type="Pfam" id="PF13419">
    <property type="entry name" value="HAD_2"/>
    <property type="match status" value="1"/>
</dbReference>
<keyword evidence="5" id="KW-0378">Hydrolase</keyword>
<dbReference type="PRINTS" id="PR00413">
    <property type="entry name" value="HADHALOGNASE"/>
</dbReference>
<dbReference type="InterPro" id="IPR006439">
    <property type="entry name" value="HAD-SF_hydro_IA"/>
</dbReference>
<dbReference type="InterPro" id="IPR023214">
    <property type="entry name" value="HAD_sf"/>
</dbReference>
<proteinExistence type="inferred from homology"/>
<organism evidence="5">
    <name type="scientific">Sulfurimonas autotrophica</name>
    <dbReference type="NCBI Taxonomy" id="202747"/>
    <lineage>
        <taxon>Bacteria</taxon>
        <taxon>Pseudomonadati</taxon>
        <taxon>Campylobacterota</taxon>
        <taxon>Epsilonproteobacteria</taxon>
        <taxon>Campylobacterales</taxon>
        <taxon>Sulfurimonadaceae</taxon>
        <taxon>Sulfurimonas</taxon>
    </lineage>
</organism>
<comment type="caution">
    <text evidence="5">The sequence shown here is derived from an EMBL/GenBank/DDBJ whole genome shotgun (WGS) entry which is preliminary data.</text>
</comment>
<dbReference type="SFLD" id="SFLDS00003">
    <property type="entry name" value="Haloacid_Dehalogenase"/>
    <property type="match status" value="1"/>
</dbReference>
<dbReference type="GO" id="GO:0006281">
    <property type="term" value="P:DNA repair"/>
    <property type="evidence" value="ECO:0007669"/>
    <property type="project" value="TreeGrafter"/>
</dbReference>
<evidence type="ECO:0000256" key="2">
    <source>
        <dbReference type="ARBA" id="ARBA00004818"/>
    </source>
</evidence>